<organism evidence="2 3">
    <name type="scientific">Candidatus Sulfotelmatobacter kueseliae</name>
    <dbReference type="NCBI Taxonomy" id="2042962"/>
    <lineage>
        <taxon>Bacteria</taxon>
        <taxon>Pseudomonadati</taxon>
        <taxon>Acidobacteriota</taxon>
        <taxon>Terriglobia</taxon>
        <taxon>Terriglobales</taxon>
        <taxon>Candidatus Korobacteraceae</taxon>
        <taxon>Candidatus Sulfotelmatobacter</taxon>
    </lineage>
</organism>
<feature type="repeat" description="TPR" evidence="1">
    <location>
        <begin position="438"/>
        <end position="471"/>
    </location>
</feature>
<evidence type="ECO:0000313" key="3">
    <source>
        <dbReference type="Proteomes" id="UP000238701"/>
    </source>
</evidence>
<proteinExistence type="predicted"/>
<dbReference type="OrthoDB" id="9801841at2"/>
<sequence length="783" mass="86861">MDWLGPSLAEMLSTDVGQSARLRTVSPSTLHQIFTDLRISSAVVLDPATIRRVANFSSADRVVWGQYAKFGDQIRIDATLQDLKNDRTLPLKIDVPSEKEIPAAVDRLAESIRQKLSLPENVVNELKASSFQPTSQSLPALRDYNQGIELQREGKNLEAQKQFEAATKEDPNFALAFSKLAQAYSSLGYDNEAEQSAKKAVDLSQDLPEAEKYLISAIRFQATKNYPEAIKAYEALAKASPDNSDVQSTLASLYQDSGDLVKARDYYQKILSSNPKDIGATLDMGRIAIKSGDPQSSFDPLNRAYSMAAQVDNEEEKATSLHLMAIAYRNLSKPQEVLRNEQEAIAIWRQVGQKRGLAFSLNAMAAAQASLGNTKDAMSNFQEALHIRREIGDKRGLADTLIDMGNFSDDRGDHNEALKMYKEALELERDIGNESLQAICLNNIGSVYSEKGQYDDALTYFQQVLQLREKSKVPQDIVESLHNLGQVLGGMGQYDQAISYYMRALDLRRSMNDPRGAALESYGLGTLFDYQGRYGAAVNAKQDALKTFRDLKDKTFWMAEILGGYGESLILAGRGDEAKAPLDEALSLSRELKNDGMVAQTLGFEGDVFFYQGDFKAAHSLYDQALQAATRSKEADKILTAKVGMAEAEVREKRGQQAIPNLRKAIEQLDNAGAKYASVECSIFMAEAMMQSHDHTHARQELQRALLLSDKLGQQPLSAHAHYLLATIARESNDNTEAQDHYRAVVSALDTMKKEAGAEKLLQRSDLKLMYEDSSHWLQPAKN</sequence>
<dbReference type="SMART" id="SM00028">
    <property type="entry name" value="TPR"/>
    <property type="match status" value="14"/>
</dbReference>
<dbReference type="Pfam" id="PF13432">
    <property type="entry name" value="TPR_16"/>
    <property type="match status" value="2"/>
</dbReference>
<dbReference type="InterPro" id="IPR019734">
    <property type="entry name" value="TPR_rpt"/>
</dbReference>
<dbReference type="Pfam" id="PF13424">
    <property type="entry name" value="TPR_12"/>
    <property type="match status" value="3"/>
</dbReference>
<dbReference type="AlphaFoldDB" id="A0A2U3K3V9"/>
<dbReference type="PANTHER" id="PTHR10098:SF108">
    <property type="entry name" value="TETRATRICOPEPTIDE REPEAT PROTEIN 28"/>
    <property type="match status" value="1"/>
</dbReference>
<evidence type="ECO:0000256" key="1">
    <source>
        <dbReference type="PROSITE-ProRule" id="PRU00339"/>
    </source>
</evidence>
<dbReference type="InterPro" id="IPR011990">
    <property type="entry name" value="TPR-like_helical_dom_sf"/>
</dbReference>
<feature type="repeat" description="TPR" evidence="1">
    <location>
        <begin position="244"/>
        <end position="277"/>
    </location>
</feature>
<dbReference type="Gene3D" id="1.25.40.10">
    <property type="entry name" value="Tetratricopeptide repeat domain"/>
    <property type="match status" value="5"/>
</dbReference>
<dbReference type="Proteomes" id="UP000238701">
    <property type="component" value="Unassembled WGS sequence"/>
</dbReference>
<feature type="repeat" description="TPR" evidence="1">
    <location>
        <begin position="398"/>
        <end position="431"/>
    </location>
</feature>
<dbReference type="EMBL" id="OMOD01000029">
    <property type="protein sequence ID" value="SPF34333.1"/>
    <property type="molecule type" value="Genomic_DNA"/>
</dbReference>
<evidence type="ECO:0000313" key="2">
    <source>
        <dbReference type="EMBL" id="SPF34333.1"/>
    </source>
</evidence>
<reference evidence="3" key="1">
    <citation type="submission" date="2018-02" db="EMBL/GenBank/DDBJ databases">
        <authorList>
            <person name="Hausmann B."/>
        </authorList>
    </citation>
    <scope>NUCLEOTIDE SEQUENCE [LARGE SCALE GENOMIC DNA]</scope>
    <source>
        <strain evidence="3">Peat soil MAG SbA1</strain>
    </source>
</reference>
<protein>
    <submittedName>
        <fullName evidence="2">Uncharacterized protein</fullName>
    </submittedName>
</protein>
<dbReference type="PROSITE" id="PS50005">
    <property type="entry name" value="TPR"/>
    <property type="match status" value="4"/>
</dbReference>
<name>A0A2U3K3V9_9BACT</name>
<keyword evidence="1" id="KW-0802">TPR repeat</keyword>
<accession>A0A2U3K3V9</accession>
<dbReference type="Pfam" id="PF14559">
    <property type="entry name" value="TPR_19"/>
    <property type="match status" value="1"/>
</dbReference>
<dbReference type="PROSITE" id="PS50293">
    <property type="entry name" value="TPR_REGION"/>
    <property type="match status" value="2"/>
</dbReference>
<dbReference type="SUPFAM" id="SSF48452">
    <property type="entry name" value="TPR-like"/>
    <property type="match status" value="2"/>
</dbReference>
<dbReference type="PANTHER" id="PTHR10098">
    <property type="entry name" value="RAPSYN-RELATED"/>
    <property type="match status" value="1"/>
</dbReference>
<gene>
    <name evidence="2" type="ORF">SBA1_1240004</name>
</gene>
<feature type="repeat" description="TPR" evidence="1">
    <location>
        <begin position="478"/>
        <end position="511"/>
    </location>
</feature>